<reference evidence="4" key="1">
    <citation type="submission" date="2021-01" db="EMBL/GenBank/DDBJ databases">
        <authorList>
            <person name="Corre E."/>
            <person name="Pelletier E."/>
            <person name="Niang G."/>
            <person name="Scheremetjew M."/>
            <person name="Finn R."/>
            <person name="Kale V."/>
            <person name="Holt S."/>
            <person name="Cochrane G."/>
            <person name="Meng A."/>
            <person name="Brown T."/>
            <person name="Cohen L."/>
        </authorList>
    </citation>
    <scope>NUCLEOTIDE SEQUENCE</scope>
    <source>
        <strain evidence="4">CCMP1320</strain>
    </source>
</reference>
<accession>A0A7S3QX10</accession>
<protein>
    <recommendedName>
        <fullName evidence="3">Rad50/SbcC-type AAA domain-containing protein</fullName>
    </recommendedName>
</protein>
<keyword evidence="1" id="KW-0175">Coiled coil</keyword>
<gene>
    <name evidence="4" type="ORF">DTER00134_LOCUS10539</name>
</gene>
<evidence type="ECO:0000313" key="4">
    <source>
        <dbReference type="EMBL" id="CAE0495466.1"/>
    </source>
</evidence>
<dbReference type="GO" id="GO:0006302">
    <property type="term" value="P:double-strand break repair"/>
    <property type="evidence" value="ECO:0007669"/>
    <property type="project" value="InterPro"/>
</dbReference>
<feature type="compositionally biased region" description="Polar residues" evidence="2">
    <location>
        <begin position="852"/>
        <end position="863"/>
    </location>
</feature>
<dbReference type="PANTHER" id="PTHR32114:SF2">
    <property type="entry name" value="ABC TRANSPORTER ABCH.3"/>
    <property type="match status" value="1"/>
</dbReference>
<feature type="region of interest" description="Disordered" evidence="2">
    <location>
        <begin position="808"/>
        <end position="881"/>
    </location>
</feature>
<evidence type="ECO:0000256" key="2">
    <source>
        <dbReference type="SAM" id="MobiDB-lite"/>
    </source>
</evidence>
<dbReference type="Gene3D" id="3.60.21.10">
    <property type="match status" value="1"/>
</dbReference>
<feature type="coiled-coil region" evidence="1">
    <location>
        <begin position="1230"/>
        <end position="1271"/>
    </location>
</feature>
<dbReference type="GO" id="GO:0016887">
    <property type="term" value="F:ATP hydrolysis activity"/>
    <property type="evidence" value="ECO:0007669"/>
    <property type="project" value="InterPro"/>
</dbReference>
<dbReference type="Pfam" id="PF13476">
    <property type="entry name" value="AAA_23"/>
    <property type="match status" value="1"/>
</dbReference>
<dbReference type="PANTHER" id="PTHR32114">
    <property type="entry name" value="ABC TRANSPORTER ABCH.3"/>
    <property type="match status" value="1"/>
</dbReference>
<dbReference type="EMBL" id="HBIP01017892">
    <property type="protein sequence ID" value="CAE0495466.1"/>
    <property type="molecule type" value="Transcribed_RNA"/>
</dbReference>
<dbReference type="InterPro" id="IPR029052">
    <property type="entry name" value="Metallo-depent_PP-like"/>
</dbReference>
<dbReference type="Gene3D" id="3.40.50.300">
    <property type="entry name" value="P-loop containing nucleotide triphosphate hydrolases"/>
    <property type="match status" value="2"/>
</dbReference>
<dbReference type="SUPFAM" id="SSF52540">
    <property type="entry name" value="P-loop containing nucleoside triphosphate hydrolases"/>
    <property type="match status" value="1"/>
</dbReference>
<feature type="compositionally biased region" description="Polar residues" evidence="2">
    <location>
        <begin position="819"/>
        <end position="837"/>
    </location>
</feature>
<dbReference type="CDD" id="cd00267">
    <property type="entry name" value="ABC_ATPase"/>
    <property type="match status" value="1"/>
</dbReference>
<evidence type="ECO:0000256" key="1">
    <source>
        <dbReference type="SAM" id="Coils"/>
    </source>
</evidence>
<dbReference type="InterPro" id="IPR027417">
    <property type="entry name" value="P-loop_NTPase"/>
</dbReference>
<evidence type="ECO:0000259" key="3">
    <source>
        <dbReference type="Pfam" id="PF13476"/>
    </source>
</evidence>
<feature type="coiled-coil region" evidence="1">
    <location>
        <begin position="985"/>
        <end position="1012"/>
    </location>
</feature>
<dbReference type="InterPro" id="IPR038729">
    <property type="entry name" value="Rad50/SbcC_AAA"/>
</dbReference>
<feature type="compositionally biased region" description="Basic residues" evidence="2">
    <location>
        <begin position="58"/>
        <end position="67"/>
    </location>
</feature>
<sequence>MLKWSLSLSLYLPEAGIPVAWTCIVLYEPAGSSVQVKRRITKAAAASLEPTSSSSSKSRSRSGRVARSRSSPASSGRGSTSARPNEETAVSSLHDDLPPQGSPLWSTRLWVTFSDLHVDERTLQTCLQVLRRVRDEAIQRGAGILFLGDWWEIRGTLPVEPLNSVLDELSTWTEAGLPMLMLVGNHDQVDLGGETHALEPLAAISRNFHVFTRPTLFRNALWLPYRREEVKLRSAIDAAIHAKQDGHPALPDELRCVFAHADVQTAKMNYRTQAKDGLPPALFRDYPVYTGHYHLPHSVPNSNITYIGSPYQVHRNEAGESKRLLVLDADQGWCIQEEIPLDVGPRFFKYWGRNLSPQLPPTDASLTSSALLAESSVGERIATDIENAKPGDMVKWVLQSEEFDDPEVLHKIEALKAKGVHVELAMAPAKQRGPRMVVSEEVHPHQVLDTYAASVGMSEAGLAEARAALQRALEDTPQHNFPHVDLELIECEIEGYGPFKERQVYPLQDRGLRVITGDNLDDSGSSSNGAGKSSLVTAPLWALTGDMLTRTESGSGRATGTVDSMLNDDSKLARVVLRGTVNGVSFVVERAVSKGATSKKKAQTSKLSLILDGKDHTQQTIRLTQDKIDSLFNCSLARSSVFFGQNDITTLLEANDADFKELLRRVVAMDVWPKARADYIKEWRAEVKQQVAKAGGQRDLLEQQQEDRRRQEQAKREQLQAWEQQQLHRMTQLRSAIAGTESETLSLVAQLDLQEEHIRSGVDSIQRLQGVLDQEVQELQAKIDRELAAPAKEATPSETIDNTAGAAAADTGAEPLPSQPSTTHHLASPTDPNNHTSHAPAPTAQPQDDDSYTANANHPQSMGRSLGQEPLPTPASSPSQALRESLLATQVLLPGLQDARDKAAQQLSKRERAVAKAETRLTHVQEGLMEWVSGLLPGDQQAKADGAVQAASVLLDPSTERTLEWLSSMSDVHPVCDKCGQQVEVAHFERRIHEMKAKIKAAQDQHNAALEQHDLACAALDGINTELLQKQSAVEECRQRYEEQAQLELQQQQEAMQAEKQAAKEREQAERRALQAEQKAFEAKQRKEQQALEAERAAFEARQRSQKESMAYCRSLEQQQLGARSAILQGHAALEALGVMRERLPESLLPERRLHASTDLLAAASSAPGTAPDTKGPGGTMQGAVLVVDLASKSAMQIVEVLGGMLTKLEQKTAELQMVQMEANPHKGQLEMLQEQLVQSECVLEETASQLASLEQRYAALEEANKALGGAGVQSYVLEGVLGNLQMLTATYMQQLANNMVLELSATKAKASSKGDGDDSMEKIDKVVKYRTPSGESRIRSLFQLSGGERRRVALALCLAFADLVKQYGRLSCNILVLDEVLQQLDQEGCIRVADLLRELPLSSVFVVGQAHSFVTEAFEKMDTVVKKDGYSTISITP</sequence>
<feature type="region of interest" description="Disordered" evidence="2">
    <location>
        <begin position="45"/>
        <end position="99"/>
    </location>
</feature>
<feature type="compositionally biased region" description="Low complexity" evidence="2">
    <location>
        <begin position="68"/>
        <end position="83"/>
    </location>
</feature>
<proteinExistence type="predicted"/>
<feature type="domain" description="Rad50/SbcC-type AAA" evidence="3">
    <location>
        <begin position="492"/>
        <end position="723"/>
    </location>
</feature>
<name>A0A7S3QX10_DUNTE</name>
<organism evidence="4">
    <name type="scientific">Dunaliella tertiolecta</name>
    <name type="common">Green alga</name>
    <dbReference type="NCBI Taxonomy" id="3047"/>
    <lineage>
        <taxon>Eukaryota</taxon>
        <taxon>Viridiplantae</taxon>
        <taxon>Chlorophyta</taxon>
        <taxon>core chlorophytes</taxon>
        <taxon>Chlorophyceae</taxon>
        <taxon>CS clade</taxon>
        <taxon>Chlamydomonadales</taxon>
        <taxon>Dunaliellaceae</taxon>
        <taxon>Dunaliella</taxon>
    </lineage>
</organism>
<feature type="coiled-coil region" evidence="1">
    <location>
        <begin position="1038"/>
        <end position="1104"/>
    </location>
</feature>
<dbReference type="SUPFAM" id="SSF56300">
    <property type="entry name" value="Metallo-dependent phosphatases"/>
    <property type="match status" value="1"/>
</dbReference>
<feature type="compositionally biased region" description="Low complexity" evidence="2">
    <location>
        <begin position="45"/>
        <end position="57"/>
    </location>
</feature>
<feature type="coiled-coil region" evidence="1">
    <location>
        <begin position="684"/>
        <end position="721"/>
    </location>
</feature>